<dbReference type="Proteomes" id="UP000275267">
    <property type="component" value="Unassembled WGS sequence"/>
</dbReference>
<name>A0A3L6PU92_PANMI</name>
<dbReference type="EMBL" id="PQIB02000015">
    <property type="protein sequence ID" value="RLM65157.1"/>
    <property type="molecule type" value="Genomic_DNA"/>
</dbReference>
<evidence type="ECO:0000256" key="2">
    <source>
        <dbReference type="RuleBase" id="RU003690"/>
    </source>
</evidence>
<dbReference type="GO" id="GO:0005975">
    <property type="term" value="P:carbohydrate metabolic process"/>
    <property type="evidence" value="ECO:0007669"/>
    <property type="project" value="InterPro"/>
</dbReference>
<sequence>MAASAAAMSGLLLLPFLLLAAASGAAYDAASTPPISRKSFPDGFVFGTASSAYQEDVRLMKDMGMDAYRFSISWSRILPNGSLSGGINREGVNYYNNLINELLSKGVRNGVPIGPQGGSSWLYIYPQGFRDLLLYIKEYYGNPTIYITENGVDEANNKSLTLKEALKDDTRIYYYRAHLLAMLSAIREGANVKGYFAWSLLDNFE</sequence>
<dbReference type="PANTHER" id="PTHR10353">
    <property type="entry name" value="GLYCOSYL HYDROLASE"/>
    <property type="match status" value="1"/>
</dbReference>
<reference evidence="5" key="1">
    <citation type="journal article" date="2019" name="Nat. Commun.">
        <title>The genome of broomcorn millet.</title>
        <authorList>
            <person name="Zou C."/>
            <person name="Miki D."/>
            <person name="Li D."/>
            <person name="Tang Q."/>
            <person name="Xiao L."/>
            <person name="Rajput S."/>
            <person name="Deng P."/>
            <person name="Jia W."/>
            <person name="Huang R."/>
            <person name="Zhang M."/>
            <person name="Sun Y."/>
            <person name="Hu J."/>
            <person name="Fu X."/>
            <person name="Schnable P.S."/>
            <person name="Li F."/>
            <person name="Zhang H."/>
            <person name="Feng B."/>
            <person name="Zhu X."/>
            <person name="Liu R."/>
            <person name="Schnable J.C."/>
            <person name="Zhu J.-K."/>
            <person name="Zhang H."/>
        </authorList>
    </citation>
    <scope>NUCLEOTIDE SEQUENCE [LARGE SCALE GENOMIC DNA]</scope>
</reference>
<dbReference type="InterPro" id="IPR017853">
    <property type="entry name" value="GH"/>
</dbReference>
<dbReference type="Pfam" id="PF00232">
    <property type="entry name" value="Glyco_hydro_1"/>
    <property type="match status" value="2"/>
</dbReference>
<keyword evidence="3" id="KW-0732">Signal</keyword>
<evidence type="ECO:0000313" key="5">
    <source>
        <dbReference type="Proteomes" id="UP000275267"/>
    </source>
</evidence>
<organism evidence="4 5">
    <name type="scientific">Panicum miliaceum</name>
    <name type="common">Proso millet</name>
    <name type="synonym">Broomcorn millet</name>
    <dbReference type="NCBI Taxonomy" id="4540"/>
    <lineage>
        <taxon>Eukaryota</taxon>
        <taxon>Viridiplantae</taxon>
        <taxon>Streptophyta</taxon>
        <taxon>Embryophyta</taxon>
        <taxon>Tracheophyta</taxon>
        <taxon>Spermatophyta</taxon>
        <taxon>Magnoliopsida</taxon>
        <taxon>Liliopsida</taxon>
        <taxon>Poales</taxon>
        <taxon>Poaceae</taxon>
        <taxon>PACMAD clade</taxon>
        <taxon>Panicoideae</taxon>
        <taxon>Panicodae</taxon>
        <taxon>Paniceae</taxon>
        <taxon>Panicinae</taxon>
        <taxon>Panicum</taxon>
        <taxon>Panicum sect. Panicum</taxon>
    </lineage>
</organism>
<dbReference type="OrthoDB" id="65569at2759"/>
<feature type="chain" id="PRO_5018274791" evidence="3">
    <location>
        <begin position="27"/>
        <end position="205"/>
    </location>
</feature>
<dbReference type="Gene3D" id="3.20.20.80">
    <property type="entry name" value="Glycosidases"/>
    <property type="match status" value="2"/>
</dbReference>
<comment type="caution">
    <text evidence="4">The sequence shown here is derived from an EMBL/GenBank/DDBJ whole genome shotgun (WGS) entry which is preliminary data.</text>
</comment>
<dbReference type="InterPro" id="IPR001360">
    <property type="entry name" value="Glyco_hydro_1"/>
</dbReference>
<evidence type="ECO:0000256" key="3">
    <source>
        <dbReference type="SAM" id="SignalP"/>
    </source>
</evidence>
<keyword evidence="5" id="KW-1185">Reference proteome</keyword>
<protein>
    <submittedName>
        <fullName evidence="4">Non-cyanogenic beta-glucosidase</fullName>
    </submittedName>
</protein>
<evidence type="ECO:0000256" key="1">
    <source>
        <dbReference type="ARBA" id="ARBA00010838"/>
    </source>
</evidence>
<evidence type="ECO:0000313" key="4">
    <source>
        <dbReference type="EMBL" id="RLM65157.1"/>
    </source>
</evidence>
<accession>A0A3L6PU92</accession>
<dbReference type="SUPFAM" id="SSF51445">
    <property type="entry name" value="(Trans)glycosidases"/>
    <property type="match status" value="2"/>
</dbReference>
<feature type="signal peptide" evidence="3">
    <location>
        <begin position="1"/>
        <end position="26"/>
    </location>
</feature>
<dbReference type="PANTHER" id="PTHR10353:SF154">
    <property type="entry name" value="BETA-GLUCOSIDASE 9-RELATED"/>
    <property type="match status" value="1"/>
</dbReference>
<dbReference type="PRINTS" id="PR00131">
    <property type="entry name" value="GLHYDRLASE1"/>
</dbReference>
<dbReference type="STRING" id="4540.A0A3L6PU92"/>
<dbReference type="AlphaFoldDB" id="A0A3L6PU92"/>
<dbReference type="GO" id="GO:0008422">
    <property type="term" value="F:beta-glucosidase activity"/>
    <property type="evidence" value="ECO:0007669"/>
    <property type="project" value="TreeGrafter"/>
</dbReference>
<gene>
    <name evidence="4" type="ORF">C2845_PM16G10740</name>
</gene>
<proteinExistence type="inferred from homology"/>
<comment type="similarity">
    <text evidence="1 2">Belongs to the glycosyl hydrolase 1 family.</text>
</comment>